<feature type="non-terminal residue" evidence="1">
    <location>
        <position position="51"/>
    </location>
</feature>
<dbReference type="EMBL" id="JACEIK010002203">
    <property type="protein sequence ID" value="MCD9559733.1"/>
    <property type="molecule type" value="Genomic_DNA"/>
</dbReference>
<name>A0ABS8UN26_DATST</name>
<organism evidence="1 2">
    <name type="scientific">Datura stramonium</name>
    <name type="common">Jimsonweed</name>
    <name type="synonym">Common thornapple</name>
    <dbReference type="NCBI Taxonomy" id="4076"/>
    <lineage>
        <taxon>Eukaryota</taxon>
        <taxon>Viridiplantae</taxon>
        <taxon>Streptophyta</taxon>
        <taxon>Embryophyta</taxon>
        <taxon>Tracheophyta</taxon>
        <taxon>Spermatophyta</taxon>
        <taxon>Magnoliopsida</taxon>
        <taxon>eudicotyledons</taxon>
        <taxon>Gunneridae</taxon>
        <taxon>Pentapetalae</taxon>
        <taxon>asterids</taxon>
        <taxon>lamiids</taxon>
        <taxon>Solanales</taxon>
        <taxon>Solanaceae</taxon>
        <taxon>Solanoideae</taxon>
        <taxon>Datureae</taxon>
        <taxon>Datura</taxon>
    </lineage>
</organism>
<gene>
    <name evidence="1" type="ORF">HAX54_017965</name>
</gene>
<accession>A0ABS8UN26</accession>
<proteinExistence type="predicted"/>
<keyword evidence="2" id="KW-1185">Reference proteome</keyword>
<evidence type="ECO:0000313" key="1">
    <source>
        <dbReference type="EMBL" id="MCD9559733.1"/>
    </source>
</evidence>
<protein>
    <submittedName>
        <fullName evidence="1">Uncharacterized protein</fullName>
    </submittedName>
</protein>
<dbReference type="Proteomes" id="UP000823775">
    <property type="component" value="Unassembled WGS sequence"/>
</dbReference>
<sequence>MNKGMAESASRRSSANAIRQCKIEGWGLNQRAARPSVIYRSKIMDSRWSCL</sequence>
<reference evidence="1 2" key="1">
    <citation type="journal article" date="2021" name="BMC Genomics">
        <title>Datura genome reveals duplications of psychoactive alkaloid biosynthetic genes and high mutation rate following tissue culture.</title>
        <authorList>
            <person name="Rajewski A."/>
            <person name="Carter-House D."/>
            <person name="Stajich J."/>
            <person name="Litt A."/>
        </authorList>
    </citation>
    <scope>NUCLEOTIDE SEQUENCE [LARGE SCALE GENOMIC DNA]</scope>
    <source>
        <strain evidence="1">AR-01</strain>
    </source>
</reference>
<comment type="caution">
    <text evidence="1">The sequence shown here is derived from an EMBL/GenBank/DDBJ whole genome shotgun (WGS) entry which is preliminary data.</text>
</comment>
<evidence type="ECO:0000313" key="2">
    <source>
        <dbReference type="Proteomes" id="UP000823775"/>
    </source>
</evidence>